<proteinExistence type="predicted"/>
<keyword evidence="3" id="KW-0274">FAD</keyword>
<dbReference type="Pfam" id="PF01494">
    <property type="entry name" value="FAD_binding_3"/>
    <property type="match status" value="1"/>
</dbReference>
<dbReference type="Gene3D" id="3.50.50.60">
    <property type="entry name" value="FAD/NAD(P)-binding domain"/>
    <property type="match status" value="1"/>
</dbReference>
<dbReference type="InterPro" id="IPR002938">
    <property type="entry name" value="FAD-bd"/>
</dbReference>
<comment type="cofactor">
    <cofactor evidence="1">
        <name>FAD</name>
        <dbReference type="ChEBI" id="CHEBI:57692"/>
    </cofactor>
</comment>
<dbReference type="PANTHER" id="PTHR46496">
    <property type="match status" value="1"/>
</dbReference>
<keyword evidence="2" id="KW-0285">Flavoprotein</keyword>
<evidence type="ECO:0000256" key="2">
    <source>
        <dbReference type="ARBA" id="ARBA00022630"/>
    </source>
</evidence>
<evidence type="ECO:0000259" key="5">
    <source>
        <dbReference type="Pfam" id="PF01494"/>
    </source>
</evidence>
<feature type="domain" description="FAD-binding" evidence="5">
    <location>
        <begin position="31"/>
        <end position="245"/>
    </location>
</feature>
<dbReference type="Proteomes" id="UP001224775">
    <property type="component" value="Unassembled WGS sequence"/>
</dbReference>
<evidence type="ECO:0000256" key="4">
    <source>
        <dbReference type="ARBA" id="ARBA00023002"/>
    </source>
</evidence>
<evidence type="ECO:0000313" key="6">
    <source>
        <dbReference type="EMBL" id="KAK1736450.1"/>
    </source>
</evidence>
<dbReference type="GO" id="GO:0071949">
    <property type="term" value="F:FAD binding"/>
    <property type="evidence" value="ECO:0007669"/>
    <property type="project" value="InterPro"/>
</dbReference>
<keyword evidence="4 6" id="KW-0560">Oxidoreductase</keyword>
<dbReference type="PANTHER" id="PTHR46496:SF1">
    <property type="entry name" value="ZEAXANTHIN EPOXIDASE, CHLOROPLASTIC"/>
    <property type="match status" value="1"/>
</dbReference>
<comment type="caution">
    <text evidence="6">The sequence shown here is derived from an EMBL/GenBank/DDBJ whole genome shotgun (WGS) entry which is preliminary data.</text>
</comment>
<dbReference type="InterPro" id="IPR036188">
    <property type="entry name" value="FAD/NAD-bd_sf"/>
</dbReference>
<dbReference type="GO" id="GO:0052662">
    <property type="term" value="F:zeaxanthin epoxidase activity"/>
    <property type="evidence" value="ECO:0007669"/>
    <property type="project" value="UniProtKB-EC"/>
</dbReference>
<reference evidence="6" key="1">
    <citation type="submission" date="2023-06" db="EMBL/GenBank/DDBJ databases">
        <title>Survivors Of The Sea: Transcriptome response of Skeletonema marinoi to long-term dormancy.</title>
        <authorList>
            <person name="Pinder M.I.M."/>
            <person name="Kourtchenko O."/>
            <person name="Robertson E.K."/>
            <person name="Larsson T."/>
            <person name="Maumus F."/>
            <person name="Osuna-Cruz C.M."/>
            <person name="Vancaester E."/>
            <person name="Stenow R."/>
            <person name="Vandepoele K."/>
            <person name="Ploug H."/>
            <person name="Bruchert V."/>
            <person name="Godhe A."/>
            <person name="Topel M."/>
        </authorList>
    </citation>
    <scope>NUCLEOTIDE SEQUENCE</scope>
    <source>
        <strain evidence="6">R05AC</strain>
    </source>
</reference>
<organism evidence="6 7">
    <name type="scientific">Skeletonema marinoi</name>
    <dbReference type="NCBI Taxonomy" id="267567"/>
    <lineage>
        <taxon>Eukaryota</taxon>
        <taxon>Sar</taxon>
        <taxon>Stramenopiles</taxon>
        <taxon>Ochrophyta</taxon>
        <taxon>Bacillariophyta</taxon>
        <taxon>Coscinodiscophyceae</taxon>
        <taxon>Thalassiosirophycidae</taxon>
        <taxon>Thalassiosirales</taxon>
        <taxon>Skeletonemataceae</taxon>
        <taxon>Skeletonema</taxon>
        <taxon>Skeletonema marinoi-dohrnii complex</taxon>
    </lineage>
</organism>
<dbReference type="PRINTS" id="PR00420">
    <property type="entry name" value="RNGMNOXGNASE"/>
</dbReference>
<dbReference type="SUPFAM" id="SSF51905">
    <property type="entry name" value="FAD/NAD(P)-binding domain"/>
    <property type="match status" value="1"/>
</dbReference>
<dbReference type="AlphaFoldDB" id="A0AAD8XZT1"/>
<evidence type="ECO:0000256" key="1">
    <source>
        <dbReference type="ARBA" id="ARBA00001974"/>
    </source>
</evidence>
<keyword evidence="7" id="KW-1185">Reference proteome</keyword>
<dbReference type="EMBL" id="JATAAI010000029">
    <property type="protein sequence ID" value="KAK1736450.1"/>
    <property type="molecule type" value="Genomic_DNA"/>
</dbReference>
<name>A0AAD8XZT1_9STRA</name>
<protein>
    <submittedName>
        <fullName evidence="6">Zeaxanthin epoxidase</fullName>
        <ecNumber evidence="6">1.14.15.21</ecNumber>
    </submittedName>
</protein>
<accession>A0AAD8XZT1</accession>
<sequence length="393" mass="43383">MERQTLQQIYFDALPRGVVEYGDAVVSYEINSDGYGVRAITESGRIVHGDCLIGADGIWSSIRSTMRDEPVRGEGSGCTYSGYTVFDGELAYDSIDNGEVGYKVYIGPKQYFVACDIGNGKYHWYAFMAKPEGSSIEEDKPNGTSVYLQNIFDGWAHDIKDIMQSTVEKDIGQRDLYDQAPSKKWTDGNVALLGDSVHTMMPSLWQGGCQAIEDAYVLVEELNSVSSRDEIEIKLRTYARRRVVRSAVVQGLSRFASDIIIRGFDTPAKIRKIEDGTIKFENCNYAGVVTKLLQPILPLFFGIQFTFLFSGWRNNSALDLNSALRLLLVGGAILLICSGIVEESALFAGLGFEGLLGLDLDINIGSVFKTSNDVFDISDVVDAFVHKLVPNES</sequence>
<evidence type="ECO:0000256" key="3">
    <source>
        <dbReference type="ARBA" id="ARBA00022827"/>
    </source>
</evidence>
<dbReference type="EC" id="1.14.15.21" evidence="6"/>
<evidence type="ECO:0000313" key="7">
    <source>
        <dbReference type="Proteomes" id="UP001224775"/>
    </source>
</evidence>
<gene>
    <name evidence="6" type="ORF">QTG54_013050</name>
</gene>